<dbReference type="GO" id="GO:0010997">
    <property type="term" value="F:anaphase-promoting complex binding"/>
    <property type="evidence" value="ECO:0007669"/>
    <property type="project" value="InterPro"/>
</dbReference>
<dbReference type="GO" id="GO:0005680">
    <property type="term" value="C:anaphase-promoting complex"/>
    <property type="evidence" value="ECO:0007669"/>
    <property type="project" value="TreeGrafter"/>
</dbReference>
<dbReference type="SUPFAM" id="SSF50978">
    <property type="entry name" value="WD40 repeat-like"/>
    <property type="match status" value="1"/>
</dbReference>
<dbReference type="Proteomes" id="UP000515908">
    <property type="component" value="Chromosome 09"/>
</dbReference>
<protein>
    <submittedName>
        <fullName evidence="8">WD domain, G-beta repeat, putative</fullName>
    </submittedName>
</protein>
<evidence type="ECO:0000256" key="5">
    <source>
        <dbReference type="ARBA" id="ARBA00023306"/>
    </source>
</evidence>
<evidence type="ECO:0000256" key="4">
    <source>
        <dbReference type="ARBA" id="ARBA00022776"/>
    </source>
</evidence>
<organism evidence="8 9">
    <name type="scientific">Angomonas deanei</name>
    <dbReference type="NCBI Taxonomy" id="59799"/>
    <lineage>
        <taxon>Eukaryota</taxon>
        <taxon>Discoba</taxon>
        <taxon>Euglenozoa</taxon>
        <taxon>Kinetoplastea</taxon>
        <taxon>Metakinetoplastina</taxon>
        <taxon>Trypanosomatida</taxon>
        <taxon>Trypanosomatidae</taxon>
        <taxon>Strigomonadinae</taxon>
        <taxon>Angomonas</taxon>
    </lineage>
</organism>
<evidence type="ECO:0000256" key="7">
    <source>
        <dbReference type="SAM" id="MobiDB-lite"/>
    </source>
</evidence>
<name>A0A7G2CFU1_9TRYP</name>
<feature type="repeat" description="WD" evidence="6">
    <location>
        <begin position="365"/>
        <end position="407"/>
    </location>
</feature>
<sequence>MRQWASEQQCSNSQGAKTRLTGAKLCQRLDVNSNDPSPLKPTKGSRYLCDGDDSPPKRLSRHIPQREGMDMPMATFNLIGSASVTNSFTMVNTNGRQTVNHTNVPSSSRTTTATSSMATSFSESHVSDDSFYATSMYNDLLADKLASRTNSTTTVTHGDKQGDVENYSASGHRRRTFGGEILRFNSDCKGSSSSDTRHSSITSLSSQVLDRQRLFSSPHARTTSFSRTLCTNPEKVLDAPEFPTTASQLLHWGTNNKLIIGLKNALYAWDAESGDASKLVEMREGYSIRCLQWLHKCNCVALSVDSGTTAIYDCRSEDFIRSVRLPAGMEVTGLGVHGPLMAAASDHGVVKVFDLRAKSAEVQSFSGHRGSVTTLHYCGVEPFYLATGGEDGNVRVWDARHNNPRYTFDSVYSGPVTALHWDPSKRSRLFSGGGDGILCHIDTHAATSGLGEDHFSQVDDMDSVSSLTLKGTDTRHFISRAIRTNYPITGIVSNANSEEVATTHREKGQIQLRRISNLHLMGTFNSPNCDADLTCPTLSPDHERVCAAQGDETLKFWKVFRNTKTNSTRGSLSHHHDPMNAFDEPLR</sequence>
<dbReference type="VEuPathDB" id="TriTrypDB:ADEAN_000531400"/>
<evidence type="ECO:0000256" key="3">
    <source>
        <dbReference type="ARBA" id="ARBA00022737"/>
    </source>
</evidence>
<evidence type="ECO:0000313" key="9">
    <source>
        <dbReference type="Proteomes" id="UP000515908"/>
    </source>
</evidence>
<proteinExistence type="predicted"/>
<dbReference type="AlphaFoldDB" id="A0A7G2CFU1"/>
<feature type="region of interest" description="Disordered" evidence="7">
    <location>
        <begin position="566"/>
        <end position="587"/>
    </location>
</feature>
<dbReference type="InterPro" id="IPR033010">
    <property type="entry name" value="Cdc20/Fizzy"/>
</dbReference>
<dbReference type="GO" id="GO:1990757">
    <property type="term" value="F:ubiquitin ligase activator activity"/>
    <property type="evidence" value="ECO:0007669"/>
    <property type="project" value="TreeGrafter"/>
</dbReference>
<dbReference type="Pfam" id="PF00400">
    <property type="entry name" value="WD40"/>
    <property type="match status" value="1"/>
</dbReference>
<dbReference type="GO" id="GO:0031145">
    <property type="term" value="P:anaphase-promoting complex-dependent catabolic process"/>
    <property type="evidence" value="ECO:0007669"/>
    <property type="project" value="TreeGrafter"/>
</dbReference>
<dbReference type="InterPro" id="IPR001680">
    <property type="entry name" value="WD40_rpt"/>
</dbReference>
<dbReference type="Gene3D" id="2.130.10.10">
    <property type="entry name" value="YVTN repeat-like/Quinoprotein amine dehydrogenase"/>
    <property type="match status" value="1"/>
</dbReference>
<keyword evidence="5" id="KW-0131">Cell cycle</keyword>
<keyword evidence="2" id="KW-0132">Cell division</keyword>
<evidence type="ECO:0000256" key="1">
    <source>
        <dbReference type="ARBA" id="ARBA00022574"/>
    </source>
</evidence>
<keyword evidence="3" id="KW-0677">Repeat</keyword>
<keyword evidence="9" id="KW-1185">Reference proteome</keyword>
<dbReference type="InterPro" id="IPR011044">
    <property type="entry name" value="Quino_amine_DH_bsu"/>
</dbReference>
<dbReference type="SUPFAM" id="SSF50969">
    <property type="entry name" value="YVTN repeat-like/Quinoprotein amine dehydrogenase"/>
    <property type="match status" value="1"/>
</dbReference>
<feature type="region of interest" description="Disordered" evidence="7">
    <location>
        <begin position="29"/>
        <end position="65"/>
    </location>
</feature>
<dbReference type="OrthoDB" id="10263272at2759"/>
<evidence type="ECO:0000313" key="8">
    <source>
        <dbReference type="EMBL" id="CAD2217831.1"/>
    </source>
</evidence>
<dbReference type="PANTHER" id="PTHR19918:SF8">
    <property type="entry name" value="FI02843P"/>
    <property type="match status" value="1"/>
</dbReference>
<dbReference type="InterPro" id="IPR015943">
    <property type="entry name" value="WD40/YVTN_repeat-like_dom_sf"/>
</dbReference>
<dbReference type="PANTHER" id="PTHR19918">
    <property type="entry name" value="CELL DIVISION CYCLE 20 CDC20 FIZZY -RELATED"/>
    <property type="match status" value="1"/>
</dbReference>
<accession>A0A7G2CFU1</accession>
<gene>
    <name evidence="8" type="ORF">ADEAN_000531400</name>
</gene>
<dbReference type="GO" id="GO:0051301">
    <property type="term" value="P:cell division"/>
    <property type="evidence" value="ECO:0007669"/>
    <property type="project" value="UniProtKB-KW"/>
</dbReference>
<reference evidence="8 9" key="1">
    <citation type="submission" date="2020-08" db="EMBL/GenBank/DDBJ databases">
        <authorList>
            <person name="Newling K."/>
            <person name="Davey J."/>
            <person name="Forrester S."/>
        </authorList>
    </citation>
    <scope>NUCLEOTIDE SEQUENCE [LARGE SCALE GENOMIC DNA]</scope>
    <source>
        <strain evidence="9">Crithidia deanei Carvalho (ATCC PRA-265)</strain>
    </source>
</reference>
<evidence type="ECO:0000256" key="2">
    <source>
        <dbReference type="ARBA" id="ARBA00022618"/>
    </source>
</evidence>
<dbReference type="PROSITE" id="PS50082">
    <property type="entry name" value="WD_REPEATS_2"/>
    <property type="match status" value="1"/>
</dbReference>
<dbReference type="GO" id="GO:1905786">
    <property type="term" value="P:positive regulation of anaphase-promoting complex-dependent catabolic process"/>
    <property type="evidence" value="ECO:0007669"/>
    <property type="project" value="TreeGrafter"/>
</dbReference>
<feature type="compositionally biased region" description="Basic and acidic residues" evidence="7">
    <location>
        <begin position="574"/>
        <end position="587"/>
    </location>
</feature>
<keyword evidence="1 6" id="KW-0853">WD repeat</keyword>
<dbReference type="InterPro" id="IPR036322">
    <property type="entry name" value="WD40_repeat_dom_sf"/>
</dbReference>
<evidence type="ECO:0000256" key="6">
    <source>
        <dbReference type="PROSITE-ProRule" id="PRU00221"/>
    </source>
</evidence>
<dbReference type="SMART" id="SM00320">
    <property type="entry name" value="WD40"/>
    <property type="match status" value="4"/>
</dbReference>
<keyword evidence="4" id="KW-0498">Mitosis</keyword>
<dbReference type="EMBL" id="LR877153">
    <property type="protein sequence ID" value="CAD2217831.1"/>
    <property type="molecule type" value="Genomic_DNA"/>
</dbReference>
<dbReference type="PROSITE" id="PS50294">
    <property type="entry name" value="WD_REPEATS_REGION"/>
    <property type="match status" value="1"/>
</dbReference>